<dbReference type="HOGENOM" id="CLU_461299_0_0_7"/>
<dbReference type="SUPFAM" id="SSF47384">
    <property type="entry name" value="Homodimeric domain of signal transducing histidine kinase"/>
    <property type="match status" value="1"/>
</dbReference>
<dbReference type="EMBL" id="CP006585">
    <property type="protein sequence ID" value="AGW14410.1"/>
    <property type="molecule type" value="Genomic_DNA"/>
</dbReference>
<dbReference type="SMART" id="SM00388">
    <property type="entry name" value="HisKA"/>
    <property type="match status" value="1"/>
</dbReference>
<protein>
    <recommendedName>
        <fullName evidence="2">histidine kinase</fullName>
        <ecNumber evidence="2">2.7.13.3</ecNumber>
    </recommendedName>
</protein>
<dbReference type="InterPro" id="IPR005467">
    <property type="entry name" value="His_kinase_dom"/>
</dbReference>
<feature type="domain" description="PAC" evidence="6">
    <location>
        <begin position="338"/>
        <end position="389"/>
    </location>
</feature>
<keyword evidence="3" id="KW-0597">Phosphoprotein</keyword>
<dbReference type="InterPro" id="IPR001610">
    <property type="entry name" value="PAC"/>
</dbReference>
<organism evidence="7 8">
    <name type="scientific">Megalodesulfovibrio gigas (strain ATCC 19364 / DSM 1382 / NCIMB 9332 / VKM B-1759)</name>
    <name type="common">Desulfovibrio gigas</name>
    <dbReference type="NCBI Taxonomy" id="1121448"/>
    <lineage>
        <taxon>Bacteria</taxon>
        <taxon>Pseudomonadati</taxon>
        <taxon>Thermodesulfobacteriota</taxon>
        <taxon>Desulfovibrionia</taxon>
        <taxon>Desulfovibrionales</taxon>
        <taxon>Desulfovibrionaceae</taxon>
        <taxon>Megalodesulfovibrio</taxon>
    </lineage>
</organism>
<dbReference type="EC" id="2.7.13.3" evidence="2"/>
<dbReference type="Pfam" id="PF00512">
    <property type="entry name" value="HisKA"/>
    <property type="match status" value="1"/>
</dbReference>
<dbReference type="eggNOG" id="COG2202">
    <property type="taxonomic scope" value="Bacteria"/>
</dbReference>
<dbReference type="Proteomes" id="UP000016587">
    <property type="component" value="Chromosome"/>
</dbReference>
<dbReference type="Gene3D" id="1.10.287.130">
    <property type="match status" value="1"/>
</dbReference>
<dbReference type="InterPro" id="IPR036097">
    <property type="entry name" value="HisK_dim/P_sf"/>
</dbReference>
<dbReference type="PATRIC" id="fig|1121448.10.peg.2635"/>
<reference evidence="7 8" key="1">
    <citation type="journal article" date="2013" name="J. Bacteriol.">
        <title>Roles of HynAB and Ech, the only two hydrogenases found in the model sulfate reducer Desulfovibrio gigas.</title>
        <authorList>
            <person name="Morais-Silva F.O."/>
            <person name="Santos C.I."/>
            <person name="Rodrigues R."/>
            <person name="Pereira I.A."/>
            <person name="Rodrigues-Pousada C."/>
        </authorList>
    </citation>
    <scope>NUCLEOTIDE SEQUENCE [LARGE SCALE GENOMIC DNA]</scope>
    <source>
        <strain evidence="8">ATCC 19364 / DSM 1382 / NCIMB 9332 / VKM B-1759</strain>
    </source>
</reference>
<dbReference type="NCBIfam" id="TIGR00229">
    <property type="entry name" value="sensory_box"/>
    <property type="match status" value="2"/>
</dbReference>
<dbReference type="InterPro" id="IPR003661">
    <property type="entry name" value="HisK_dim/P_dom"/>
</dbReference>
<evidence type="ECO:0000259" key="4">
    <source>
        <dbReference type="PROSITE" id="PS50109"/>
    </source>
</evidence>
<evidence type="ECO:0000256" key="2">
    <source>
        <dbReference type="ARBA" id="ARBA00012438"/>
    </source>
</evidence>
<dbReference type="SMART" id="SM00387">
    <property type="entry name" value="HATPase_c"/>
    <property type="match status" value="1"/>
</dbReference>
<dbReference type="STRING" id="1121448.DGI_2679"/>
<evidence type="ECO:0000313" key="8">
    <source>
        <dbReference type="Proteomes" id="UP000016587"/>
    </source>
</evidence>
<dbReference type="PROSITE" id="PS50112">
    <property type="entry name" value="PAS"/>
    <property type="match status" value="1"/>
</dbReference>
<keyword evidence="8" id="KW-1185">Reference proteome</keyword>
<reference evidence="8" key="2">
    <citation type="submission" date="2013-07" db="EMBL/GenBank/DDBJ databases">
        <authorList>
            <person name="Morais-Silva F.O."/>
            <person name="Rezende A.M."/>
            <person name="Pimentel C."/>
            <person name="Resende D.M."/>
            <person name="Santos C.I."/>
            <person name="Clemente C."/>
            <person name="de Oliveira L.M."/>
            <person name="da Silva S.M."/>
            <person name="Costa D.A."/>
            <person name="Varela-Raposo A."/>
            <person name="Horacio E.C.A."/>
            <person name="Matos M."/>
            <person name="Flores O."/>
            <person name="Ruiz J.C."/>
            <person name="Rodrigues-Pousada C."/>
        </authorList>
    </citation>
    <scope>NUCLEOTIDE SEQUENCE [LARGE SCALE GENOMIC DNA]</scope>
    <source>
        <strain evidence="8">ATCC 19364 / DSM 1382 / NCIMB 9332 / VKM B-1759</strain>
    </source>
</reference>
<dbReference type="RefSeq" id="WP_021761428.1">
    <property type="nucleotide sequence ID" value="NC_022444.1"/>
</dbReference>
<evidence type="ECO:0000256" key="3">
    <source>
        <dbReference type="ARBA" id="ARBA00022553"/>
    </source>
</evidence>
<dbReference type="CDD" id="cd00082">
    <property type="entry name" value="HisKA"/>
    <property type="match status" value="1"/>
</dbReference>
<dbReference type="GO" id="GO:0006355">
    <property type="term" value="P:regulation of DNA-templated transcription"/>
    <property type="evidence" value="ECO:0007669"/>
    <property type="project" value="InterPro"/>
</dbReference>
<feature type="domain" description="PAS" evidence="5">
    <location>
        <begin position="264"/>
        <end position="341"/>
    </location>
</feature>
<evidence type="ECO:0000259" key="6">
    <source>
        <dbReference type="PROSITE" id="PS50113"/>
    </source>
</evidence>
<dbReference type="Gene3D" id="3.30.450.20">
    <property type="entry name" value="PAS domain"/>
    <property type="match status" value="2"/>
</dbReference>
<evidence type="ECO:0000313" key="7">
    <source>
        <dbReference type="EMBL" id="AGW14410.1"/>
    </source>
</evidence>
<evidence type="ECO:0000259" key="5">
    <source>
        <dbReference type="PROSITE" id="PS50112"/>
    </source>
</evidence>
<feature type="domain" description="Histidine kinase" evidence="4">
    <location>
        <begin position="393"/>
        <end position="612"/>
    </location>
</feature>
<dbReference type="InterPro" id="IPR013767">
    <property type="entry name" value="PAS_fold"/>
</dbReference>
<dbReference type="PANTHER" id="PTHR43547">
    <property type="entry name" value="TWO-COMPONENT HISTIDINE KINASE"/>
    <property type="match status" value="1"/>
</dbReference>
<dbReference type="InterPro" id="IPR000014">
    <property type="entry name" value="PAS"/>
</dbReference>
<gene>
    <name evidence="7" type="ORF">DGI_2679</name>
</gene>
<dbReference type="AlphaFoldDB" id="T2GCV2"/>
<name>T2GCV2_MEGG1</name>
<dbReference type="SUPFAM" id="SSF55874">
    <property type="entry name" value="ATPase domain of HSP90 chaperone/DNA topoisomerase II/histidine kinase"/>
    <property type="match status" value="1"/>
</dbReference>
<dbReference type="eggNOG" id="COG2205">
    <property type="taxonomic scope" value="Bacteria"/>
</dbReference>
<dbReference type="SMART" id="SM00091">
    <property type="entry name" value="PAS"/>
    <property type="match status" value="2"/>
</dbReference>
<proteinExistence type="predicted"/>
<dbReference type="CDD" id="cd00130">
    <property type="entry name" value="PAS"/>
    <property type="match status" value="2"/>
</dbReference>
<dbReference type="InterPro" id="IPR000700">
    <property type="entry name" value="PAS-assoc_C"/>
</dbReference>
<dbReference type="KEGG" id="dgg:DGI_2679"/>
<dbReference type="PROSITE" id="PS50113">
    <property type="entry name" value="PAC"/>
    <property type="match status" value="2"/>
</dbReference>
<feature type="domain" description="PAC" evidence="6">
    <location>
        <begin position="211"/>
        <end position="263"/>
    </location>
</feature>
<accession>T2GCV2</accession>
<comment type="catalytic activity">
    <reaction evidence="1">
        <text>ATP + protein L-histidine = ADP + protein N-phospho-L-histidine.</text>
        <dbReference type="EC" id="2.7.13.3"/>
    </reaction>
</comment>
<dbReference type="SUPFAM" id="SSF55785">
    <property type="entry name" value="PYP-like sensor domain (PAS domain)"/>
    <property type="match status" value="2"/>
</dbReference>
<dbReference type="InterPro" id="IPR036890">
    <property type="entry name" value="HATPase_C_sf"/>
</dbReference>
<evidence type="ECO:0000256" key="1">
    <source>
        <dbReference type="ARBA" id="ARBA00000085"/>
    </source>
</evidence>
<dbReference type="Pfam" id="PF02518">
    <property type="entry name" value="HATPase_c"/>
    <property type="match status" value="1"/>
</dbReference>
<dbReference type="Gene3D" id="3.30.565.10">
    <property type="entry name" value="Histidine kinase-like ATPase, C-terminal domain"/>
    <property type="match status" value="1"/>
</dbReference>
<dbReference type="PANTHER" id="PTHR43547:SF2">
    <property type="entry name" value="HYBRID SIGNAL TRANSDUCTION HISTIDINE KINASE C"/>
    <property type="match status" value="1"/>
</dbReference>
<dbReference type="InterPro" id="IPR003594">
    <property type="entry name" value="HATPase_dom"/>
</dbReference>
<dbReference type="SMART" id="SM00086">
    <property type="entry name" value="PAC"/>
    <property type="match status" value="2"/>
</dbReference>
<dbReference type="PROSITE" id="PS50109">
    <property type="entry name" value="HIS_KIN"/>
    <property type="match status" value="1"/>
</dbReference>
<dbReference type="GO" id="GO:0000155">
    <property type="term" value="F:phosphorelay sensor kinase activity"/>
    <property type="evidence" value="ECO:0007669"/>
    <property type="project" value="InterPro"/>
</dbReference>
<dbReference type="InterPro" id="IPR035965">
    <property type="entry name" value="PAS-like_dom_sf"/>
</dbReference>
<dbReference type="Pfam" id="PF13426">
    <property type="entry name" value="PAS_9"/>
    <property type="match status" value="1"/>
</dbReference>
<sequence length="616" mass="68544">MTDECACSPACADRLTILVLAQEPHRRARLQALLPAQCVTLADDLGDAVRLLSRGGFDLVVFFSCDPASHQPMGMLLQAGPLTPVVAVVPWEEASLDLLAQGALEVLVWDALDEPAMRTALRRAQARQKAAMPLALQEEIVSRIVEQAPVGMALVGLNRRLQLVNEEFARIAGVERTLLTRLWISDLFAEDDAAVLTLEMGRLLAGEAESTVAEHRCLRQDGGVVWVHRAMRLMRDDQGRPLAYLLIMEDVEYAKRAEGHLKQTLRELEIIYENSLVGILELQGDRTIVRCNRRAAELLGYIPEELLGQSARCLHLSDETYAEAAQTLFAQLATRDLLQAECQLRRKDGELMWVQLWGKALSPPHLERGVIWLLDDITDRKRSEELRRDMERITQHDLKTPLNAILPIPELVRMSGPLNAEQAELLLQVELSAMQMQTMITRSLDLVRIEQGRYTFTPVSVDLCVMLRKVLKDLQPLARSLEVMIRATVNGSVLEHPGGGQTAMAASDPLLCYSILANLLRNALEACRPYEEVDVRIVCEAGCLLSVHNPGMVPSEIRPRFFEKYVSHGKPRGLGLGAYAVKLMTEVQGGTVCLESDERHGTTVTVVLPPWQAAQE</sequence>
<dbReference type="Pfam" id="PF00989">
    <property type="entry name" value="PAS"/>
    <property type="match status" value="1"/>
</dbReference>
<dbReference type="OrthoDB" id="9787818at2"/>